<dbReference type="Gene3D" id="3.30.390.60">
    <property type="entry name" value="Heat-inducible transcription repressor hrca homolog, domain 3"/>
    <property type="match status" value="1"/>
</dbReference>
<evidence type="ECO:0000313" key="10">
    <source>
        <dbReference type="Proteomes" id="UP000027931"/>
    </source>
</evidence>
<evidence type="ECO:0000313" key="9">
    <source>
        <dbReference type="EMBL" id="KEO83788.1"/>
    </source>
</evidence>
<protein>
    <recommendedName>
        <fullName evidence="6">Heat-inducible transcription repressor HrcA</fullName>
    </recommendedName>
</protein>
<comment type="similarity">
    <text evidence="6">Belongs to the HrcA family.</text>
</comment>
<evidence type="ECO:0000256" key="5">
    <source>
        <dbReference type="ARBA" id="ARBA00055319"/>
    </source>
</evidence>
<evidence type="ECO:0000259" key="7">
    <source>
        <dbReference type="Pfam" id="PF01628"/>
    </source>
</evidence>
<dbReference type="RefSeq" id="WP_038086187.1">
    <property type="nucleotide sequence ID" value="NZ_JMIR01000008.1"/>
</dbReference>
<name>A0A074LV14_9BACL</name>
<evidence type="ECO:0000256" key="3">
    <source>
        <dbReference type="ARBA" id="ARBA00023016"/>
    </source>
</evidence>
<evidence type="ECO:0000256" key="6">
    <source>
        <dbReference type="HAMAP-Rule" id="MF_00081"/>
    </source>
</evidence>
<proteinExistence type="inferred from homology"/>
<dbReference type="PANTHER" id="PTHR34824:SF1">
    <property type="entry name" value="HEAT-INDUCIBLE TRANSCRIPTION REPRESSOR HRCA"/>
    <property type="match status" value="1"/>
</dbReference>
<keyword evidence="10" id="KW-1185">Reference proteome</keyword>
<comment type="function">
    <text evidence="5 6">Negative regulator of class I heat shock genes (grpE-dnaK-dnaJ and groELS operons). Prevents heat-shock induction of these operons.</text>
</comment>
<evidence type="ECO:0000256" key="4">
    <source>
        <dbReference type="ARBA" id="ARBA00023163"/>
    </source>
</evidence>
<dbReference type="Proteomes" id="UP000027931">
    <property type="component" value="Unassembled WGS sequence"/>
</dbReference>
<dbReference type="PIRSF" id="PIRSF005485">
    <property type="entry name" value="HrcA"/>
    <property type="match status" value="1"/>
</dbReference>
<comment type="caution">
    <text evidence="9">The sequence shown here is derived from an EMBL/GenBank/DDBJ whole genome shotgun (WGS) entry which is preliminary data.</text>
</comment>
<feature type="domain" description="Heat-inducible transcription repressor HrcA C-terminal" evidence="7">
    <location>
        <begin position="104"/>
        <end position="328"/>
    </location>
</feature>
<dbReference type="InterPro" id="IPR005104">
    <property type="entry name" value="WHTH_HrcA_DNA-bd"/>
</dbReference>
<dbReference type="InterPro" id="IPR029016">
    <property type="entry name" value="GAF-like_dom_sf"/>
</dbReference>
<organism evidence="9 10">
    <name type="scientific">Tumebacillus flagellatus</name>
    <dbReference type="NCBI Taxonomy" id="1157490"/>
    <lineage>
        <taxon>Bacteria</taxon>
        <taxon>Bacillati</taxon>
        <taxon>Bacillota</taxon>
        <taxon>Bacilli</taxon>
        <taxon>Bacillales</taxon>
        <taxon>Alicyclobacillaceae</taxon>
        <taxon>Tumebacillus</taxon>
    </lineage>
</organism>
<dbReference type="InterPro" id="IPR036390">
    <property type="entry name" value="WH_DNA-bd_sf"/>
</dbReference>
<feature type="domain" description="Winged helix-turn-helix transcription repressor HrcA DNA-binding" evidence="8">
    <location>
        <begin position="1"/>
        <end position="72"/>
    </location>
</feature>
<dbReference type="AlphaFoldDB" id="A0A074LV14"/>
<dbReference type="STRING" id="1157490.EL26_07675"/>
<dbReference type="SUPFAM" id="SSF46785">
    <property type="entry name" value="Winged helix' DNA-binding domain"/>
    <property type="match status" value="1"/>
</dbReference>
<sequence length="347" mass="38649">MLTDRQKVILQILVDDYIRSAEPVGSRTISKRPDMSISPATIRNEMADLEELGYLEQPHTSAGRIPSQKGYRFYVDHLMNADNGEAQDVQNLRSGLLNRLDEMEQVVQQTASIVSGLTNYTAIVLGPKVFTDKLLSIQIQPYGDRMAVAILVTDTGHVEHRKVTIPEGVPPEAIAHYVNLLNQKLVGVPLHKLKSALHTEVADELRRCSEQFEGAMMLFNQMVEPEDDGTGGQRIYLGGTTRIMNQPEFRDVEKLKPLLDMFEQTQKLVRMLEGTTSSGGIQVRIGHENLIETIHECSLVTASYTIDGIPVGSIGVLGPTRMEYGRVIHTLNQFSTTLSQILTQLNK</sequence>
<keyword evidence="3 6" id="KW-0346">Stress response</keyword>
<evidence type="ECO:0000256" key="1">
    <source>
        <dbReference type="ARBA" id="ARBA00022491"/>
    </source>
</evidence>
<dbReference type="GO" id="GO:0045892">
    <property type="term" value="P:negative regulation of DNA-templated transcription"/>
    <property type="evidence" value="ECO:0007669"/>
    <property type="project" value="UniProtKB-UniRule"/>
</dbReference>
<gene>
    <name evidence="6" type="primary">hrcA</name>
    <name evidence="9" type="ORF">EL26_07675</name>
</gene>
<reference evidence="9 10" key="1">
    <citation type="journal article" date="2013" name="Int. J. Syst. Evol. Microbiol.">
        <title>Tumebacillus flagellatus sp. nov., an alpha-amylase/pullulanase-producing bacterium isolated from cassava wastewater.</title>
        <authorList>
            <person name="Wang Q."/>
            <person name="Xie N."/>
            <person name="Qin Y."/>
            <person name="Shen N."/>
            <person name="Zhu J."/>
            <person name="Mi H."/>
            <person name="Huang R."/>
        </authorList>
    </citation>
    <scope>NUCLEOTIDE SEQUENCE [LARGE SCALE GENOMIC DNA]</scope>
    <source>
        <strain evidence="9 10">GST4</strain>
    </source>
</reference>
<dbReference type="InterPro" id="IPR002571">
    <property type="entry name" value="HrcA"/>
</dbReference>
<keyword evidence="1 6" id="KW-0678">Repressor</keyword>
<keyword evidence="4 6" id="KW-0804">Transcription</keyword>
<dbReference type="HAMAP" id="MF_00081">
    <property type="entry name" value="HrcA"/>
    <property type="match status" value="1"/>
</dbReference>
<evidence type="ECO:0000259" key="8">
    <source>
        <dbReference type="Pfam" id="PF03444"/>
    </source>
</evidence>
<dbReference type="eggNOG" id="COG1420">
    <property type="taxonomic scope" value="Bacteria"/>
</dbReference>
<dbReference type="EMBL" id="JMIR01000008">
    <property type="protein sequence ID" value="KEO83788.1"/>
    <property type="molecule type" value="Genomic_DNA"/>
</dbReference>
<dbReference type="InterPro" id="IPR023120">
    <property type="entry name" value="WHTH_transcript_rep_HrcA_IDD"/>
</dbReference>
<evidence type="ECO:0000256" key="2">
    <source>
        <dbReference type="ARBA" id="ARBA00023015"/>
    </source>
</evidence>
<dbReference type="FunFam" id="1.10.10.10:FF:000049">
    <property type="entry name" value="Heat-inducible transcription repressor HrcA"/>
    <property type="match status" value="1"/>
</dbReference>
<dbReference type="Pfam" id="PF01628">
    <property type="entry name" value="HrcA"/>
    <property type="match status" value="1"/>
</dbReference>
<accession>A0A074LV14</accession>
<dbReference type="GO" id="GO:0003677">
    <property type="term" value="F:DNA binding"/>
    <property type="evidence" value="ECO:0007669"/>
    <property type="project" value="InterPro"/>
</dbReference>
<dbReference type="InterPro" id="IPR036388">
    <property type="entry name" value="WH-like_DNA-bd_sf"/>
</dbReference>
<dbReference type="SUPFAM" id="SSF55781">
    <property type="entry name" value="GAF domain-like"/>
    <property type="match status" value="1"/>
</dbReference>
<keyword evidence="2 6" id="KW-0805">Transcription regulation</keyword>
<dbReference type="Gene3D" id="3.30.450.40">
    <property type="match status" value="1"/>
</dbReference>
<dbReference type="Gene3D" id="1.10.10.10">
    <property type="entry name" value="Winged helix-like DNA-binding domain superfamily/Winged helix DNA-binding domain"/>
    <property type="match status" value="1"/>
</dbReference>
<dbReference type="Pfam" id="PF03444">
    <property type="entry name" value="WHD_HrcA"/>
    <property type="match status" value="1"/>
</dbReference>
<dbReference type="OrthoDB" id="9783139at2"/>
<dbReference type="NCBIfam" id="TIGR00331">
    <property type="entry name" value="hrcA"/>
    <property type="match status" value="1"/>
</dbReference>
<dbReference type="PANTHER" id="PTHR34824">
    <property type="entry name" value="HEAT-INDUCIBLE TRANSCRIPTION REPRESSOR HRCA"/>
    <property type="match status" value="1"/>
</dbReference>
<dbReference type="InterPro" id="IPR021153">
    <property type="entry name" value="HrcA_C"/>
</dbReference>